<proteinExistence type="predicted"/>
<dbReference type="GO" id="GO:0006355">
    <property type="term" value="P:regulation of DNA-templated transcription"/>
    <property type="evidence" value="ECO:0007669"/>
    <property type="project" value="InterPro"/>
</dbReference>
<keyword evidence="6" id="KW-0418">Kinase</keyword>
<evidence type="ECO:0000256" key="4">
    <source>
        <dbReference type="ARBA" id="ARBA00022679"/>
    </source>
</evidence>
<evidence type="ECO:0000313" key="12">
    <source>
        <dbReference type="EMBL" id="MBE9067972.1"/>
    </source>
</evidence>
<dbReference type="CDD" id="cd00082">
    <property type="entry name" value="HisKA"/>
    <property type="match status" value="1"/>
</dbReference>
<dbReference type="Pfam" id="PF02518">
    <property type="entry name" value="HATPase_c"/>
    <property type="match status" value="1"/>
</dbReference>
<dbReference type="InterPro" id="IPR035965">
    <property type="entry name" value="PAS-like_dom_sf"/>
</dbReference>
<organism evidence="12 13">
    <name type="scientific">Leptolyngbya cf. ectocarpi LEGE 11479</name>
    <dbReference type="NCBI Taxonomy" id="1828722"/>
    <lineage>
        <taxon>Bacteria</taxon>
        <taxon>Bacillati</taxon>
        <taxon>Cyanobacteriota</taxon>
        <taxon>Cyanophyceae</taxon>
        <taxon>Leptolyngbyales</taxon>
        <taxon>Leptolyngbyaceae</taxon>
        <taxon>Leptolyngbya group</taxon>
        <taxon>Leptolyngbya</taxon>
    </lineage>
</organism>
<dbReference type="Gene3D" id="1.10.287.130">
    <property type="match status" value="1"/>
</dbReference>
<dbReference type="InterPro" id="IPR003018">
    <property type="entry name" value="GAF"/>
</dbReference>
<dbReference type="SUPFAM" id="SSF55785">
    <property type="entry name" value="PYP-like sensor domain (PAS domain)"/>
    <property type="match status" value="1"/>
</dbReference>
<comment type="catalytic activity">
    <reaction evidence="1">
        <text>ATP + protein L-histidine = ADP + protein N-phospho-L-histidine.</text>
        <dbReference type="EC" id="2.7.13.3"/>
    </reaction>
</comment>
<dbReference type="Gene3D" id="3.30.565.10">
    <property type="entry name" value="Histidine kinase-like ATPase, C-terminal domain"/>
    <property type="match status" value="1"/>
</dbReference>
<evidence type="ECO:0000259" key="10">
    <source>
        <dbReference type="PROSITE" id="PS50109"/>
    </source>
</evidence>
<evidence type="ECO:0000256" key="3">
    <source>
        <dbReference type="ARBA" id="ARBA00022553"/>
    </source>
</evidence>
<dbReference type="Gene3D" id="3.30.450.20">
    <property type="entry name" value="PAS domain"/>
    <property type="match status" value="1"/>
</dbReference>
<feature type="domain" description="Histidine kinase" evidence="10">
    <location>
        <begin position="359"/>
        <end position="564"/>
    </location>
</feature>
<keyword evidence="9" id="KW-0175">Coiled coil</keyword>
<keyword evidence="5" id="KW-0547">Nucleotide-binding</keyword>
<dbReference type="Pfam" id="PF13426">
    <property type="entry name" value="PAS_9"/>
    <property type="match status" value="1"/>
</dbReference>
<dbReference type="SUPFAM" id="SSF55874">
    <property type="entry name" value="ATPase domain of HSP90 chaperone/DNA topoisomerase II/histidine kinase"/>
    <property type="match status" value="1"/>
</dbReference>
<dbReference type="Proteomes" id="UP000615026">
    <property type="component" value="Unassembled WGS sequence"/>
</dbReference>
<dbReference type="PRINTS" id="PR00344">
    <property type="entry name" value="BCTRLSENSOR"/>
</dbReference>
<keyword evidence="8" id="KW-0902">Two-component regulatory system</keyword>
<dbReference type="PANTHER" id="PTHR43065">
    <property type="entry name" value="SENSOR HISTIDINE KINASE"/>
    <property type="match status" value="1"/>
</dbReference>
<evidence type="ECO:0000256" key="8">
    <source>
        <dbReference type="ARBA" id="ARBA00023012"/>
    </source>
</evidence>
<feature type="domain" description="PAS" evidence="11">
    <location>
        <begin position="218"/>
        <end position="289"/>
    </location>
</feature>
<dbReference type="NCBIfam" id="TIGR00229">
    <property type="entry name" value="sensory_box"/>
    <property type="match status" value="1"/>
</dbReference>
<dbReference type="CDD" id="cd00130">
    <property type="entry name" value="PAS"/>
    <property type="match status" value="1"/>
</dbReference>
<keyword evidence="3" id="KW-0597">Phosphoprotein</keyword>
<dbReference type="GO" id="GO:0000155">
    <property type="term" value="F:phosphorelay sensor kinase activity"/>
    <property type="evidence" value="ECO:0007669"/>
    <property type="project" value="InterPro"/>
</dbReference>
<evidence type="ECO:0000256" key="1">
    <source>
        <dbReference type="ARBA" id="ARBA00000085"/>
    </source>
</evidence>
<keyword evidence="13" id="KW-1185">Reference proteome</keyword>
<protein>
    <recommendedName>
        <fullName evidence="2">histidine kinase</fullName>
        <ecNumber evidence="2">2.7.13.3</ecNumber>
    </recommendedName>
</protein>
<dbReference type="SUPFAM" id="SSF47384">
    <property type="entry name" value="Homodimeric domain of signal transducing histidine kinase"/>
    <property type="match status" value="1"/>
</dbReference>
<dbReference type="Gene3D" id="3.30.450.40">
    <property type="match status" value="1"/>
</dbReference>
<feature type="coiled-coil region" evidence="9">
    <location>
        <begin position="326"/>
        <end position="353"/>
    </location>
</feature>
<evidence type="ECO:0000256" key="6">
    <source>
        <dbReference type="ARBA" id="ARBA00022777"/>
    </source>
</evidence>
<dbReference type="InterPro" id="IPR004358">
    <property type="entry name" value="Sig_transdc_His_kin-like_C"/>
</dbReference>
<gene>
    <name evidence="12" type="ORF">IQ260_15060</name>
</gene>
<comment type="caution">
    <text evidence="12">The sequence shown here is derived from an EMBL/GenBank/DDBJ whole genome shotgun (WGS) entry which is preliminary data.</text>
</comment>
<dbReference type="GO" id="GO:0005524">
    <property type="term" value="F:ATP binding"/>
    <property type="evidence" value="ECO:0007669"/>
    <property type="project" value="UniProtKB-KW"/>
</dbReference>
<dbReference type="Pfam" id="PF01590">
    <property type="entry name" value="GAF"/>
    <property type="match status" value="1"/>
</dbReference>
<evidence type="ECO:0000259" key="11">
    <source>
        <dbReference type="PROSITE" id="PS50112"/>
    </source>
</evidence>
<feature type="coiled-coil region" evidence="9">
    <location>
        <begin position="169"/>
        <end position="228"/>
    </location>
</feature>
<dbReference type="InterPro" id="IPR036890">
    <property type="entry name" value="HATPase_C_sf"/>
</dbReference>
<dbReference type="SMART" id="SM00388">
    <property type="entry name" value="HisKA"/>
    <property type="match status" value="1"/>
</dbReference>
<dbReference type="SMART" id="SM00091">
    <property type="entry name" value="PAS"/>
    <property type="match status" value="1"/>
</dbReference>
<keyword evidence="4" id="KW-0808">Transferase</keyword>
<dbReference type="SMART" id="SM00065">
    <property type="entry name" value="GAF"/>
    <property type="match status" value="1"/>
</dbReference>
<dbReference type="InterPro" id="IPR036097">
    <property type="entry name" value="HisK_dim/P_sf"/>
</dbReference>
<dbReference type="InterPro" id="IPR000014">
    <property type="entry name" value="PAS"/>
</dbReference>
<evidence type="ECO:0000313" key="13">
    <source>
        <dbReference type="Proteomes" id="UP000615026"/>
    </source>
</evidence>
<accession>A0A929F9P1</accession>
<dbReference type="InterPro" id="IPR029016">
    <property type="entry name" value="GAF-like_dom_sf"/>
</dbReference>
<dbReference type="AlphaFoldDB" id="A0A929F9P1"/>
<dbReference type="InterPro" id="IPR005467">
    <property type="entry name" value="His_kinase_dom"/>
</dbReference>
<keyword evidence="7" id="KW-0067">ATP-binding</keyword>
<dbReference type="SUPFAM" id="SSF55781">
    <property type="entry name" value="GAF domain-like"/>
    <property type="match status" value="1"/>
</dbReference>
<dbReference type="PROSITE" id="PS50109">
    <property type="entry name" value="HIS_KIN"/>
    <property type="match status" value="1"/>
</dbReference>
<evidence type="ECO:0000256" key="7">
    <source>
        <dbReference type="ARBA" id="ARBA00022840"/>
    </source>
</evidence>
<dbReference type="PANTHER" id="PTHR43065:SF10">
    <property type="entry name" value="PEROXIDE STRESS-ACTIVATED HISTIDINE KINASE MAK3"/>
    <property type="match status" value="1"/>
</dbReference>
<sequence>MSYSEHPLAQQTLDVLASLSYRDRNLTSYLESLANGVQRILGTDWAVVTLCWDNSERILASTVDMGIDPDDIYELHGTLTDKVVQTGCPLTVENFTQDTSHGQGPEGYRAYLGVPLRTPSGTTIGTICTFCQQSRQFSPELVQLAELFAERAATAIDNHQLWQQQQQFNKALENEVVKRTQELRATQSKLMTINAELEQRVAERTAELTQLNSQLQKSEERLRRIFNASNDAIFVIDMSSDRILEANPKAAQMLGYSRQELLETVRISNVHPHEMPQLMAFSQSVLATGQGWTDQLTCLTKSGTTLPAEISASTLEFAQRQCVVAIVRDISERKRLEAERKRAEQALAALAEVGELASMIVHEVRNPLTTVMMGLGALRHSQLSERDTRRLDLAASEAERLESLLNEILLYAKPQNLQTTPVNLTRLVTEVLTTLQAQPVATDRPLLFKDAAEAITIQGDADKLKQVLINLVSNACEAIEPGNAVTCYLETAPDQICLRIHNGGEPIPADVLPQLTKPFFTTKSSGTGLGLAIVKRIVEAHQGSLTIESAAATGTLTSVVFRIA</sequence>
<dbReference type="EMBL" id="JADEXP010000132">
    <property type="protein sequence ID" value="MBE9067972.1"/>
    <property type="molecule type" value="Genomic_DNA"/>
</dbReference>
<evidence type="ECO:0000256" key="5">
    <source>
        <dbReference type="ARBA" id="ARBA00022741"/>
    </source>
</evidence>
<dbReference type="InterPro" id="IPR003661">
    <property type="entry name" value="HisK_dim/P_dom"/>
</dbReference>
<dbReference type="Pfam" id="PF00512">
    <property type="entry name" value="HisKA"/>
    <property type="match status" value="1"/>
</dbReference>
<dbReference type="InterPro" id="IPR003594">
    <property type="entry name" value="HATPase_dom"/>
</dbReference>
<name>A0A929F9P1_LEPEC</name>
<dbReference type="PROSITE" id="PS50112">
    <property type="entry name" value="PAS"/>
    <property type="match status" value="1"/>
</dbReference>
<evidence type="ECO:0000256" key="9">
    <source>
        <dbReference type="SAM" id="Coils"/>
    </source>
</evidence>
<evidence type="ECO:0000256" key="2">
    <source>
        <dbReference type="ARBA" id="ARBA00012438"/>
    </source>
</evidence>
<dbReference type="EC" id="2.7.13.3" evidence="2"/>
<reference evidence="12" key="1">
    <citation type="submission" date="2020-10" db="EMBL/GenBank/DDBJ databases">
        <authorList>
            <person name="Castelo-Branco R."/>
            <person name="Eusebio N."/>
            <person name="Adriana R."/>
            <person name="Vieira A."/>
            <person name="Brugerolle De Fraissinette N."/>
            <person name="Rezende De Castro R."/>
            <person name="Schneider M.P."/>
            <person name="Vasconcelos V."/>
            <person name="Leao P.N."/>
        </authorList>
    </citation>
    <scope>NUCLEOTIDE SEQUENCE</scope>
    <source>
        <strain evidence="12">LEGE 11479</strain>
    </source>
</reference>
<dbReference type="SMART" id="SM00387">
    <property type="entry name" value="HATPase_c"/>
    <property type="match status" value="1"/>
</dbReference>